<dbReference type="HOGENOM" id="CLU_027694_2_2_1"/>
<feature type="region of interest" description="Disordered" evidence="10">
    <location>
        <begin position="1"/>
        <end position="91"/>
    </location>
</feature>
<sequence length="402" mass="45181">MSLFEVPGWSVAGEPATESPTHSKKRKRSSDGDKATIGDLNLEKLVKKLRGSKSEHASSSPGDKKEKREKKSKIELKKEQEVEEKKKSISLPKPLKPALAEIARRLSVRSSPSHRRKNHQKVRSSVESAPAQLRSPTNGQVELTEMQKSMQHSLDGAKFRMINETLYKSPSHEAREMMQDSSVFEEYHAGFRHQVQSWPTNPVDHYISVLSKYPVRTLIADLGCGGAKLAQALLPLGLKVLSYDFVSDGAFVVEGDICARIPLPGSEGVEDEKTNGKGHVVDVVVCALSLMGTNWPNCLREAWRILKPNGELLIAEVTSRFMNMDQFVSLVGLIGFKLKAKVMFTLLAKFSFGTDEARKDERNTHFTLFEFRKAVRQRFSEKDWTKVLSKASVLKPCEYKRR</sequence>
<feature type="region of interest" description="Disordered" evidence="10">
    <location>
        <begin position="105"/>
        <end position="137"/>
    </location>
</feature>
<evidence type="ECO:0000313" key="11">
    <source>
        <dbReference type="EMBL" id="KIL68112.1"/>
    </source>
</evidence>
<keyword evidence="5 9" id="KW-0808">Transferase</keyword>
<protein>
    <recommendedName>
        <fullName evidence="8 9">Ribosomal RNA-processing protein 8</fullName>
        <ecNumber evidence="9">2.1.1.-</ecNumber>
    </recommendedName>
</protein>
<organism evidence="11 12">
    <name type="scientific">Amanita muscaria (strain Koide BX008)</name>
    <dbReference type="NCBI Taxonomy" id="946122"/>
    <lineage>
        <taxon>Eukaryota</taxon>
        <taxon>Fungi</taxon>
        <taxon>Dikarya</taxon>
        <taxon>Basidiomycota</taxon>
        <taxon>Agaricomycotina</taxon>
        <taxon>Agaricomycetes</taxon>
        <taxon>Agaricomycetidae</taxon>
        <taxon>Agaricales</taxon>
        <taxon>Pluteineae</taxon>
        <taxon>Amanitaceae</taxon>
        <taxon>Amanita</taxon>
    </lineage>
</organism>
<dbReference type="EC" id="2.1.1.-" evidence="9"/>
<comment type="subcellular location">
    <subcellularLocation>
        <location evidence="1 9">Nucleus</location>
        <location evidence="1 9">Nucleolus</location>
    </subcellularLocation>
</comment>
<evidence type="ECO:0000313" key="12">
    <source>
        <dbReference type="Proteomes" id="UP000054549"/>
    </source>
</evidence>
<dbReference type="GO" id="GO:0042273">
    <property type="term" value="P:ribosomal large subunit biogenesis"/>
    <property type="evidence" value="ECO:0007669"/>
    <property type="project" value="TreeGrafter"/>
</dbReference>
<dbReference type="InterPro" id="IPR007823">
    <property type="entry name" value="RRP8"/>
</dbReference>
<dbReference type="GO" id="GO:0016433">
    <property type="term" value="F:rRNA (adenine) methyltransferase activity"/>
    <property type="evidence" value="ECO:0007669"/>
    <property type="project" value="UniProtKB-ARBA"/>
</dbReference>
<comment type="function">
    <text evidence="9">S-adenosyl-L-methionine-dependent methyltransferase that specifically methylates the N(1) position of adenine in helix 25.1 in 25S rRNA. Required both for ribosomal 40S and 60S subunits biogenesis. Required for efficient pre-rRNA cleavage at site A2.</text>
</comment>
<feature type="compositionally biased region" description="Basic and acidic residues" evidence="10">
    <location>
        <begin position="29"/>
        <end position="66"/>
    </location>
</feature>
<reference evidence="11 12" key="1">
    <citation type="submission" date="2014-04" db="EMBL/GenBank/DDBJ databases">
        <title>Evolutionary Origins and Diversification of the Mycorrhizal Mutualists.</title>
        <authorList>
            <consortium name="DOE Joint Genome Institute"/>
            <consortium name="Mycorrhizal Genomics Consortium"/>
            <person name="Kohler A."/>
            <person name="Kuo A."/>
            <person name="Nagy L.G."/>
            <person name="Floudas D."/>
            <person name="Copeland A."/>
            <person name="Barry K.W."/>
            <person name="Cichocki N."/>
            <person name="Veneault-Fourrey C."/>
            <person name="LaButti K."/>
            <person name="Lindquist E.A."/>
            <person name="Lipzen A."/>
            <person name="Lundell T."/>
            <person name="Morin E."/>
            <person name="Murat C."/>
            <person name="Riley R."/>
            <person name="Ohm R."/>
            <person name="Sun H."/>
            <person name="Tunlid A."/>
            <person name="Henrissat B."/>
            <person name="Grigoriev I.V."/>
            <person name="Hibbett D.S."/>
            <person name="Martin F."/>
        </authorList>
    </citation>
    <scope>NUCLEOTIDE SEQUENCE [LARGE SCALE GENOMIC DNA]</scope>
    <source>
        <strain evidence="11 12">Koide BX008</strain>
    </source>
</reference>
<dbReference type="Pfam" id="PF05148">
    <property type="entry name" value="Methyltransf_8"/>
    <property type="match status" value="1"/>
</dbReference>
<dbReference type="InterPro" id="IPR029063">
    <property type="entry name" value="SAM-dependent_MTases_sf"/>
</dbReference>
<keyword evidence="12" id="KW-1185">Reference proteome</keyword>
<keyword evidence="4 9" id="KW-0489">Methyltransferase</keyword>
<evidence type="ECO:0000256" key="10">
    <source>
        <dbReference type="SAM" id="MobiDB-lite"/>
    </source>
</evidence>
<dbReference type="Gene3D" id="3.40.50.150">
    <property type="entry name" value="Vaccinia Virus protein VP39"/>
    <property type="match status" value="1"/>
</dbReference>
<evidence type="ECO:0000256" key="6">
    <source>
        <dbReference type="ARBA" id="ARBA00022691"/>
    </source>
</evidence>
<comment type="similarity">
    <text evidence="2 9">Belongs to the methyltransferase superfamily. RRP8 family.</text>
</comment>
<dbReference type="SUPFAM" id="SSF53335">
    <property type="entry name" value="S-adenosyl-L-methionine-dependent methyltransferases"/>
    <property type="match status" value="1"/>
</dbReference>
<dbReference type="Gene3D" id="1.10.10.2150">
    <property type="entry name" value="Ribosomal RNA-processing protein 8, N-terminal domain"/>
    <property type="match status" value="1"/>
</dbReference>
<feature type="compositionally biased region" description="Basic and acidic residues" evidence="10">
    <location>
        <begin position="72"/>
        <end position="87"/>
    </location>
</feature>
<dbReference type="GO" id="GO:0005730">
    <property type="term" value="C:nucleolus"/>
    <property type="evidence" value="ECO:0007669"/>
    <property type="project" value="UniProtKB-SubCell"/>
</dbReference>
<dbReference type="EMBL" id="KN818229">
    <property type="protein sequence ID" value="KIL68112.1"/>
    <property type="molecule type" value="Genomic_DNA"/>
</dbReference>
<dbReference type="PANTHER" id="PTHR12787">
    <property type="entry name" value="RIBOSOMAL RNA-PROCESSING PROTEIN 8"/>
    <property type="match status" value="1"/>
</dbReference>
<dbReference type="Proteomes" id="UP000054549">
    <property type="component" value="Unassembled WGS sequence"/>
</dbReference>
<dbReference type="AlphaFoldDB" id="A0A0C2X1W0"/>
<evidence type="ECO:0000256" key="2">
    <source>
        <dbReference type="ARBA" id="ARBA00006301"/>
    </source>
</evidence>
<evidence type="ECO:0000256" key="3">
    <source>
        <dbReference type="ARBA" id="ARBA00022552"/>
    </source>
</evidence>
<dbReference type="PANTHER" id="PTHR12787:SF0">
    <property type="entry name" value="RIBOSOMAL RNA-PROCESSING PROTEIN 8"/>
    <property type="match status" value="1"/>
</dbReference>
<dbReference type="FunFam" id="1.10.10.2150:FF:000001">
    <property type="entry name" value="Ribosomal RNA-processing protein 8"/>
    <property type="match status" value="1"/>
</dbReference>
<dbReference type="STRING" id="946122.A0A0C2X1W0"/>
<name>A0A0C2X1W0_AMAMK</name>
<evidence type="ECO:0000256" key="1">
    <source>
        <dbReference type="ARBA" id="ARBA00004604"/>
    </source>
</evidence>
<keyword evidence="3 9" id="KW-0698">rRNA processing</keyword>
<evidence type="ECO:0000256" key="4">
    <source>
        <dbReference type="ARBA" id="ARBA00022603"/>
    </source>
</evidence>
<proteinExistence type="inferred from homology"/>
<keyword evidence="7 9" id="KW-0539">Nucleus</keyword>
<dbReference type="InterPro" id="IPR042036">
    <property type="entry name" value="RRP8_N"/>
</dbReference>
<dbReference type="InParanoid" id="A0A0C2X1W0"/>
<evidence type="ECO:0000256" key="7">
    <source>
        <dbReference type="ARBA" id="ARBA00023242"/>
    </source>
</evidence>
<dbReference type="CDD" id="cd02440">
    <property type="entry name" value="AdoMet_MTases"/>
    <property type="match status" value="1"/>
</dbReference>
<keyword evidence="6 9" id="KW-0949">S-adenosyl-L-methionine</keyword>
<dbReference type="FunCoup" id="A0A0C2X1W0">
    <property type="interactions" value="424"/>
</dbReference>
<feature type="compositionally biased region" description="Basic residues" evidence="10">
    <location>
        <begin position="112"/>
        <end position="122"/>
    </location>
</feature>
<accession>A0A0C2X1W0</accession>
<dbReference type="OrthoDB" id="10258825at2759"/>
<gene>
    <name evidence="11" type="ORF">M378DRAFT_8796</name>
</gene>
<evidence type="ECO:0000256" key="8">
    <source>
        <dbReference type="ARBA" id="ARBA00076672"/>
    </source>
</evidence>
<evidence type="ECO:0000256" key="5">
    <source>
        <dbReference type="ARBA" id="ARBA00022679"/>
    </source>
</evidence>
<evidence type="ECO:0000256" key="9">
    <source>
        <dbReference type="RuleBase" id="RU365074"/>
    </source>
</evidence>